<dbReference type="Gene3D" id="3.20.20.140">
    <property type="entry name" value="Metal-dependent hydrolases"/>
    <property type="match status" value="1"/>
</dbReference>
<dbReference type="AlphaFoldDB" id="A0A517T1B0"/>
<proteinExistence type="predicted"/>
<evidence type="ECO:0000313" key="2">
    <source>
        <dbReference type="EMBL" id="QDT62174.1"/>
    </source>
</evidence>
<feature type="region of interest" description="Disordered" evidence="1">
    <location>
        <begin position="1"/>
        <end position="48"/>
    </location>
</feature>
<protein>
    <recommendedName>
        <fullName evidence="4">Carboxypeptidase regulatory-like domain-containing protein</fullName>
    </recommendedName>
</protein>
<sequence>METNAKISAKLVDATKGQPNTTRRPSTPAPPRPMNNRQTRLLNPASSAPSASCKMHGLIVGTVLLTALCLGRAQTFAADIQVIDENHRPAMKGKELDWIYGDYWLQNDQISLIIANPVSGRDANLTIRKVGAAILDLSLQDPSNDQLSAYLPTAGRYLFQDPKLIRSGKRGDAVFWECRSSRTLIPSETTALVRYELRDGDAFVTAHVIIEGKAAGMIPAYDGVRADNTFKFNSTGNTAHCADAFFRQAIGFAVPASETAPTWKSGRPYQLKYAGSQIKSNDERVHWSVQLHPATNLLDLQAASQGKATMQTFSATPIDRKTEGFAAVNRATFAIKPAGDDSPAMEILSDDSGTAHSRLQPGTYDVTATVLGRGSSKRRITVGSTAQNIKFELPKVGGFVAHVTDQDGTLIPVKATVYRQDGDNPDFGPNSTRTFVENCVYAVSGKMIAGLEPGNYQVFFSRGPEYNMAIKEFTVTAHELREFKITLPRVIDSKGWVSSEMHSHSSPSGDNTSDQYGRVENLLCENLEFAPCTEHARISSYEPHLTAMGRQNLMATCTGMEVTGQPLPVNHQNAFPLHHHPHTQNGGGPHVHSNPVVQIERLAMWDEGSDKLVQMNHPNLHQVYGDLDLDGKPDAGFRKMLNWADVIEVHPLQTIFEDVVSNPKKLRVNQTKIFQWMQLLNQGYRIPGVVNTDAHYNHHGSGWLRNWFPSTTDDPASIDTAEMVNVAEAGHIIMSTGPYLSVKATSKAQDKIALPGDDINAKKGEVTLHISVQCPNWLDINRVQVLINGRMSPELNWTRAKHADMFGGSDDVVKFTANSPVTLKEDAHLIVATIGEGLTMEKVMGPRYGKIPPVAVSNPIFVDLDGNGFQANKDELGLPLPH</sequence>
<organism evidence="2 3">
    <name type="scientific">Stieleria bergensis</name>
    <dbReference type="NCBI Taxonomy" id="2528025"/>
    <lineage>
        <taxon>Bacteria</taxon>
        <taxon>Pseudomonadati</taxon>
        <taxon>Planctomycetota</taxon>
        <taxon>Planctomycetia</taxon>
        <taxon>Pirellulales</taxon>
        <taxon>Pirellulaceae</taxon>
        <taxon>Stieleria</taxon>
    </lineage>
</organism>
<dbReference type="InterPro" id="IPR016195">
    <property type="entry name" value="Pol/histidinol_Pase-like"/>
</dbReference>
<dbReference type="EMBL" id="CP036272">
    <property type="protein sequence ID" value="QDT62174.1"/>
    <property type="molecule type" value="Genomic_DNA"/>
</dbReference>
<reference evidence="2 3" key="1">
    <citation type="submission" date="2019-02" db="EMBL/GenBank/DDBJ databases">
        <title>Deep-cultivation of Planctomycetes and their phenomic and genomic characterization uncovers novel biology.</title>
        <authorList>
            <person name="Wiegand S."/>
            <person name="Jogler M."/>
            <person name="Boedeker C."/>
            <person name="Pinto D."/>
            <person name="Vollmers J."/>
            <person name="Rivas-Marin E."/>
            <person name="Kohn T."/>
            <person name="Peeters S.H."/>
            <person name="Heuer A."/>
            <person name="Rast P."/>
            <person name="Oberbeckmann S."/>
            <person name="Bunk B."/>
            <person name="Jeske O."/>
            <person name="Meyerdierks A."/>
            <person name="Storesund J.E."/>
            <person name="Kallscheuer N."/>
            <person name="Luecker S."/>
            <person name="Lage O.M."/>
            <person name="Pohl T."/>
            <person name="Merkel B.J."/>
            <person name="Hornburger P."/>
            <person name="Mueller R.-W."/>
            <person name="Bruemmer F."/>
            <person name="Labrenz M."/>
            <person name="Spormann A.M."/>
            <person name="Op den Camp H."/>
            <person name="Overmann J."/>
            <person name="Amann R."/>
            <person name="Jetten M.S.M."/>
            <person name="Mascher T."/>
            <person name="Medema M.H."/>
            <person name="Devos D.P."/>
            <person name="Kaster A.-K."/>
            <person name="Ovreas L."/>
            <person name="Rohde M."/>
            <person name="Galperin M.Y."/>
            <person name="Jogler C."/>
        </authorList>
    </citation>
    <scope>NUCLEOTIDE SEQUENCE [LARGE SCALE GENOMIC DNA]</scope>
    <source>
        <strain evidence="2 3">SV_7m_r</strain>
    </source>
</reference>
<accession>A0A517T1B0</accession>
<dbReference type="Proteomes" id="UP000315003">
    <property type="component" value="Chromosome"/>
</dbReference>
<name>A0A517T1B0_9BACT</name>
<evidence type="ECO:0008006" key="4">
    <source>
        <dbReference type="Google" id="ProtNLM"/>
    </source>
</evidence>
<dbReference type="NCBIfam" id="NF038032">
    <property type="entry name" value="CehA_McbA_metalo"/>
    <property type="match status" value="1"/>
</dbReference>
<dbReference type="SUPFAM" id="SSF89550">
    <property type="entry name" value="PHP domain-like"/>
    <property type="match status" value="1"/>
</dbReference>
<evidence type="ECO:0000313" key="3">
    <source>
        <dbReference type="Proteomes" id="UP000315003"/>
    </source>
</evidence>
<keyword evidence="3" id="KW-1185">Reference proteome</keyword>
<gene>
    <name evidence="2" type="ORF">SV7mr_47210</name>
</gene>
<evidence type="ECO:0000256" key="1">
    <source>
        <dbReference type="SAM" id="MobiDB-lite"/>
    </source>
</evidence>